<feature type="domain" description="Bacterial sugar transferase" evidence="3">
    <location>
        <begin position="36"/>
        <end position="222"/>
    </location>
</feature>
<protein>
    <submittedName>
        <fullName evidence="4">Undecaprenyl-phosphate galactosephosphotransferase</fullName>
        <ecNumber evidence="4">2.7.8.6</ecNumber>
    </submittedName>
</protein>
<comment type="caution">
    <text evidence="4">The sequence shown here is derived from an EMBL/GenBank/DDBJ whole genome shotgun (WGS) entry which is preliminary data.</text>
</comment>
<dbReference type="GO" id="GO:0047360">
    <property type="term" value="F:undecaprenyl-phosphate galactose phosphotransferase activity"/>
    <property type="evidence" value="ECO:0007669"/>
    <property type="project" value="UniProtKB-EC"/>
</dbReference>
<dbReference type="Pfam" id="PF02397">
    <property type="entry name" value="Bac_transf"/>
    <property type="match status" value="1"/>
</dbReference>
<gene>
    <name evidence="4" type="ORF">N44_03605</name>
</gene>
<evidence type="ECO:0000313" key="5">
    <source>
        <dbReference type="Proteomes" id="UP000030321"/>
    </source>
</evidence>
<keyword evidence="2" id="KW-1133">Transmembrane helix</keyword>
<reference evidence="5" key="1">
    <citation type="journal article" date="2015" name="Genome">
        <title>Whole Genome Sequence of the Non-Microcystin-Producing Microcystis aeruginosa Strain NIES-44.</title>
        <authorList>
            <person name="Okano K."/>
            <person name="Miyata N."/>
            <person name="Ozaki Y."/>
        </authorList>
    </citation>
    <scope>NUCLEOTIDE SEQUENCE [LARGE SCALE GENOMIC DNA]</scope>
    <source>
        <strain evidence="5">NIES-44</strain>
    </source>
</reference>
<keyword evidence="2" id="KW-0812">Transmembrane</keyword>
<dbReference type="Proteomes" id="UP000030321">
    <property type="component" value="Unassembled WGS sequence"/>
</dbReference>
<dbReference type="EMBL" id="BBPA01000049">
    <property type="protein sequence ID" value="GAL93853.1"/>
    <property type="molecule type" value="Genomic_DNA"/>
</dbReference>
<dbReference type="InterPro" id="IPR003362">
    <property type="entry name" value="Bact_transf"/>
</dbReference>
<organism evidence="4 5">
    <name type="scientific">Microcystis aeruginosa NIES-44</name>
    <dbReference type="NCBI Taxonomy" id="449439"/>
    <lineage>
        <taxon>Bacteria</taxon>
        <taxon>Bacillati</taxon>
        <taxon>Cyanobacteriota</taxon>
        <taxon>Cyanophyceae</taxon>
        <taxon>Oscillatoriophycideae</taxon>
        <taxon>Chroococcales</taxon>
        <taxon>Microcystaceae</taxon>
        <taxon>Microcystis</taxon>
    </lineage>
</organism>
<dbReference type="AlphaFoldDB" id="A0A0A1VWJ8"/>
<evidence type="ECO:0000256" key="2">
    <source>
        <dbReference type="SAM" id="Phobius"/>
    </source>
</evidence>
<name>A0A0A1VWJ8_MICAE</name>
<feature type="transmembrane region" description="Helical" evidence="2">
    <location>
        <begin position="38"/>
        <end position="62"/>
    </location>
</feature>
<proteinExistence type="inferred from homology"/>
<dbReference type="PANTHER" id="PTHR30576:SF10">
    <property type="entry name" value="SLL5057 PROTEIN"/>
    <property type="match status" value="1"/>
</dbReference>
<comment type="similarity">
    <text evidence="1">Belongs to the bacterial sugar transferase family.</text>
</comment>
<evidence type="ECO:0000313" key="4">
    <source>
        <dbReference type="EMBL" id="GAL93853.1"/>
    </source>
</evidence>
<evidence type="ECO:0000259" key="3">
    <source>
        <dbReference type="Pfam" id="PF02397"/>
    </source>
</evidence>
<dbReference type="EC" id="2.7.8.6" evidence="4"/>
<keyword evidence="2" id="KW-0472">Membrane</keyword>
<evidence type="ECO:0000256" key="1">
    <source>
        <dbReference type="ARBA" id="ARBA00006464"/>
    </source>
</evidence>
<sequence length="228" mass="26389">MNFSFKLLTSTSSSRSSLRGLFLDESIHPSVFCPRKRLIDIIGAIIGLLVTAMLTPAIAIVLQLDSPGPIFYRQLRCGLQGKPFMIWKFRSMEVDAEKKQHLVTNQANGHIFKNHNDPRITKFGKFLRRSSLDEFPQFWNVLKGEMSLVGTRPPTTEEVRKYNQYHWLRLRVKPGLTGEWQVKGRSQVNNFEEVVQMDLDYQHKWSIKYDLYLIWRTITVVLSGKGAC</sequence>
<dbReference type="RefSeq" id="WP_072024852.1">
    <property type="nucleotide sequence ID" value="NZ_BBPA01000049.1"/>
</dbReference>
<keyword evidence="4" id="KW-0808">Transferase</keyword>
<dbReference type="PANTHER" id="PTHR30576">
    <property type="entry name" value="COLANIC BIOSYNTHESIS UDP-GLUCOSE LIPID CARRIER TRANSFERASE"/>
    <property type="match status" value="1"/>
</dbReference>
<accession>A0A0A1VWJ8</accession>